<comment type="caution">
    <text evidence="1">The sequence shown here is derived from an EMBL/GenBank/DDBJ whole genome shotgun (WGS) entry which is preliminary data.</text>
</comment>
<reference evidence="1 2" key="1">
    <citation type="submission" date="2010-08" db="EMBL/GenBank/DDBJ databases">
        <authorList>
            <person name="Weinstock G."/>
            <person name="Sodergren E."/>
            <person name="Clifton S."/>
            <person name="Fulton L."/>
            <person name="Fulton B."/>
            <person name="Courtney L."/>
            <person name="Fronick C."/>
            <person name="Harrison M."/>
            <person name="Strong C."/>
            <person name="Farmer C."/>
            <person name="Delahaunty K."/>
            <person name="Markovic C."/>
            <person name="Hall O."/>
            <person name="Minx P."/>
            <person name="Tomlinson C."/>
            <person name="Mitreva M."/>
            <person name="Hou S."/>
            <person name="Chen J."/>
            <person name="Wollam A."/>
            <person name="Pepin K.H."/>
            <person name="Johnson M."/>
            <person name="Bhonagiri V."/>
            <person name="Zhang X."/>
            <person name="Suruliraj S."/>
            <person name="Warren W."/>
            <person name="Chinwalla A."/>
            <person name="Mardis E.R."/>
            <person name="Wilson R.K."/>
        </authorList>
    </citation>
    <scope>NUCLEOTIDE SEQUENCE [LARGE SCALE GENOMIC DNA]</scope>
    <source>
        <strain evidence="1 2">F0359</strain>
    </source>
</reference>
<gene>
    <name evidence="1" type="ORF">HMPREF9429_00614</name>
</gene>
<dbReference type="PANTHER" id="PTHR18901">
    <property type="entry name" value="2-DEOXYGLUCOSE-6-PHOSPHATE PHOSPHATASE 2"/>
    <property type="match status" value="1"/>
</dbReference>
<dbReference type="InterPro" id="IPR023198">
    <property type="entry name" value="PGP-like_dom2"/>
</dbReference>
<keyword evidence="1" id="KW-0378">Hydrolase</keyword>
<dbReference type="InterPro" id="IPR023214">
    <property type="entry name" value="HAD_sf"/>
</dbReference>
<keyword evidence="2" id="KW-1185">Reference proteome</keyword>
<dbReference type="SFLD" id="SFLDG01129">
    <property type="entry name" value="C1.5:_HAD__Beta-PGM__Phosphata"/>
    <property type="match status" value="1"/>
</dbReference>
<dbReference type="InterPro" id="IPR036412">
    <property type="entry name" value="HAD-like_sf"/>
</dbReference>
<dbReference type="OrthoDB" id="9797743at2"/>
<dbReference type="SUPFAM" id="SSF56784">
    <property type="entry name" value="HAD-like"/>
    <property type="match status" value="1"/>
</dbReference>
<dbReference type="CDD" id="cd07505">
    <property type="entry name" value="HAD_BPGM-like"/>
    <property type="match status" value="1"/>
</dbReference>
<dbReference type="PANTHER" id="PTHR18901:SF38">
    <property type="entry name" value="PSEUDOURIDINE-5'-PHOSPHATASE"/>
    <property type="match status" value="1"/>
</dbReference>
<dbReference type="Gene3D" id="1.10.150.240">
    <property type="entry name" value="Putative phosphatase, domain 2"/>
    <property type="match status" value="1"/>
</dbReference>
<evidence type="ECO:0000313" key="2">
    <source>
        <dbReference type="Proteomes" id="UP000003195"/>
    </source>
</evidence>
<sequence length="221" mass="24577">MGAKKLFIFDMDGTLFDTEPISAQIWKEVAKEKGYTIPEGVLQGVIGMSYAGGKEVFLQEIGEDFPFESLCAEKIRRQNEWYNAHPVPVKPGVKEILNHAKKWGIPCAVASSSPLIQIEILLNKTGLREYFSYLQSGETVKRGKPYPDIFLAVCRHFDVKPQDALVFEDSENGLKAAETGGIPVILVPDLAVIDEVIAHKALYICDSLIEAVHCLQEEEIL</sequence>
<dbReference type="HOGENOM" id="CLU_045011_13_3_9"/>
<dbReference type="Pfam" id="PF00702">
    <property type="entry name" value="Hydrolase"/>
    <property type="match status" value="1"/>
</dbReference>
<dbReference type="RefSeq" id="WP_006941504.1">
    <property type="nucleotide sequence ID" value="NZ_GL538187.1"/>
</dbReference>
<dbReference type="NCBIfam" id="TIGR01509">
    <property type="entry name" value="HAD-SF-IA-v3"/>
    <property type="match status" value="1"/>
</dbReference>
<dbReference type="GO" id="GO:0016787">
    <property type="term" value="F:hydrolase activity"/>
    <property type="evidence" value="ECO:0007669"/>
    <property type="project" value="UniProtKB-KW"/>
</dbReference>
<dbReference type="AlphaFoldDB" id="E2ZAY9"/>
<name>E2ZAY9_9FIRM</name>
<evidence type="ECO:0000313" key="1">
    <source>
        <dbReference type="EMBL" id="EFQ04510.1"/>
    </source>
</evidence>
<dbReference type="InterPro" id="IPR006439">
    <property type="entry name" value="HAD-SF_hydro_IA"/>
</dbReference>
<dbReference type="SFLD" id="SFLDS00003">
    <property type="entry name" value="Haloacid_Dehalogenase"/>
    <property type="match status" value="1"/>
</dbReference>
<proteinExistence type="predicted"/>
<dbReference type="STRING" id="706434.HMPREF9429_00614"/>
<dbReference type="PRINTS" id="PR00413">
    <property type="entry name" value="HADHALOGNASE"/>
</dbReference>
<accession>E2ZAY9</accession>
<dbReference type="eggNOG" id="COG0637">
    <property type="taxonomic scope" value="Bacteria"/>
</dbReference>
<dbReference type="Gene3D" id="3.40.50.1000">
    <property type="entry name" value="HAD superfamily/HAD-like"/>
    <property type="match status" value="1"/>
</dbReference>
<dbReference type="EMBL" id="AECS01000014">
    <property type="protein sequence ID" value="EFQ04510.1"/>
    <property type="molecule type" value="Genomic_DNA"/>
</dbReference>
<dbReference type="Proteomes" id="UP000003195">
    <property type="component" value="Unassembled WGS sequence"/>
</dbReference>
<dbReference type="SFLD" id="SFLDG01135">
    <property type="entry name" value="C1.5.6:_HAD__Beta-PGM__Phospha"/>
    <property type="match status" value="1"/>
</dbReference>
<protein>
    <submittedName>
        <fullName evidence="1">HAD hydrolase, family IA, variant 3</fullName>
    </submittedName>
</protein>
<organism evidence="1 2">
    <name type="scientific">Megasphaera micronuciformis F0359</name>
    <dbReference type="NCBI Taxonomy" id="706434"/>
    <lineage>
        <taxon>Bacteria</taxon>
        <taxon>Bacillati</taxon>
        <taxon>Bacillota</taxon>
        <taxon>Negativicutes</taxon>
        <taxon>Veillonellales</taxon>
        <taxon>Veillonellaceae</taxon>
        <taxon>Megasphaera</taxon>
    </lineage>
</organism>